<organism evidence="2 3">
    <name type="scientific">Dreissena polymorpha</name>
    <name type="common">Zebra mussel</name>
    <name type="synonym">Mytilus polymorpha</name>
    <dbReference type="NCBI Taxonomy" id="45954"/>
    <lineage>
        <taxon>Eukaryota</taxon>
        <taxon>Metazoa</taxon>
        <taxon>Spiralia</taxon>
        <taxon>Lophotrochozoa</taxon>
        <taxon>Mollusca</taxon>
        <taxon>Bivalvia</taxon>
        <taxon>Autobranchia</taxon>
        <taxon>Heteroconchia</taxon>
        <taxon>Euheterodonta</taxon>
        <taxon>Imparidentia</taxon>
        <taxon>Neoheterodontei</taxon>
        <taxon>Myida</taxon>
        <taxon>Dreissenoidea</taxon>
        <taxon>Dreissenidae</taxon>
        <taxon>Dreissena</taxon>
    </lineage>
</organism>
<evidence type="ECO:0000313" key="3">
    <source>
        <dbReference type="Proteomes" id="UP000828390"/>
    </source>
</evidence>
<dbReference type="EMBL" id="JAIWYP010000024">
    <property type="protein sequence ID" value="KAH3692276.1"/>
    <property type="molecule type" value="Genomic_DNA"/>
</dbReference>
<evidence type="ECO:0000256" key="1">
    <source>
        <dbReference type="SAM" id="MobiDB-lite"/>
    </source>
</evidence>
<sequence length="168" mass="18571">MSICHQVSPSQRSQGLGLSRKRTSYKTRVGEHLGVWPLQLLLRGPDGVFLSREVKTSGSSAYKSDRCSGAFIQSRRLTASQNGCETSCHRYDRLRSGIRGPSLPEHALESVEPNHQRPAGNTGGVPAPDRPPEQQLPLVRRIHHRQRLGVDGGTLRGRTVYCQLGCYC</sequence>
<evidence type="ECO:0000313" key="2">
    <source>
        <dbReference type="EMBL" id="KAH3692276.1"/>
    </source>
</evidence>
<gene>
    <name evidence="2" type="ORF">DPMN_191632</name>
</gene>
<accession>A0A9D3Y5I9</accession>
<reference evidence="2" key="1">
    <citation type="journal article" date="2019" name="bioRxiv">
        <title>The Genome of the Zebra Mussel, Dreissena polymorpha: A Resource for Invasive Species Research.</title>
        <authorList>
            <person name="McCartney M.A."/>
            <person name="Auch B."/>
            <person name="Kono T."/>
            <person name="Mallez S."/>
            <person name="Zhang Y."/>
            <person name="Obille A."/>
            <person name="Becker A."/>
            <person name="Abrahante J.E."/>
            <person name="Garbe J."/>
            <person name="Badalamenti J.P."/>
            <person name="Herman A."/>
            <person name="Mangelson H."/>
            <person name="Liachko I."/>
            <person name="Sullivan S."/>
            <person name="Sone E.D."/>
            <person name="Koren S."/>
            <person name="Silverstein K.A.T."/>
            <person name="Beckman K.B."/>
            <person name="Gohl D.M."/>
        </authorList>
    </citation>
    <scope>NUCLEOTIDE SEQUENCE</scope>
    <source>
        <strain evidence="2">Duluth1</strain>
        <tissue evidence="2">Whole animal</tissue>
    </source>
</reference>
<name>A0A9D3Y5I9_DREPO</name>
<proteinExistence type="predicted"/>
<feature type="region of interest" description="Disordered" evidence="1">
    <location>
        <begin position="1"/>
        <end position="20"/>
    </location>
</feature>
<keyword evidence="3" id="KW-1185">Reference proteome</keyword>
<feature type="compositionally biased region" description="Polar residues" evidence="1">
    <location>
        <begin position="1"/>
        <end position="16"/>
    </location>
</feature>
<comment type="caution">
    <text evidence="2">The sequence shown here is derived from an EMBL/GenBank/DDBJ whole genome shotgun (WGS) entry which is preliminary data.</text>
</comment>
<feature type="compositionally biased region" description="Basic and acidic residues" evidence="1">
    <location>
        <begin position="106"/>
        <end position="115"/>
    </location>
</feature>
<dbReference type="Proteomes" id="UP000828390">
    <property type="component" value="Unassembled WGS sequence"/>
</dbReference>
<dbReference type="AlphaFoldDB" id="A0A9D3Y5I9"/>
<feature type="region of interest" description="Disordered" evidence="1">
    <location>
        <begin position="99"/>
        <end position="133"/>
    </location>
</feature>
<protein>
    <submittedName>
        <fullName evidence="2">Uncharacterized protein</fullName>
    </submittedName>
</protein>
<reference evidence="2" key="2">
    <citation type="submission" date="2020-11" db="EMBL/GenBank/DDBJ databases">
        <authorList>
            <person name="McCartney M.A."/>
            <person name="Auch B."/>
            <person name="Kono T."/>
            <person name="Mallez S."/>
            <person name="Becker A."/>
            <person name="Gohl D.M."/>
            <person name="Silverstein K.A.T."/>
            <person name="Koren S."/>
            <person name="Bechman K.B."/>
            <person name="Herman A."/>
            <person name="Abrahante J.E."/>
            <person name="Garbe J."/>
        </authorList>
    </citation>
    <scope>NUCLEOTIDE SEQUENCE</scope>
    <source>
        <strain evidence="2">Duluth1</strain>
        <tissue evidence="2">Whole animal</tissue>
    </source>
</reference>